<reference evidence="1 2" key="1">
    <citation type="submission" date="2023-09" db="EMBL/GenBank/DDBJ databases">
        <authorList>
            <person name="Wang M."/>
        </authorList>
    </citation>
    <scope>NUCLEOTIDE SEQUENCE [LARGE SCALE GENOMIC DNA]</scope>
    <source>
        <strain evidence="1">GT-2023</strain>
        <tissue evidence="1">Liver</tissue>
    </source>
</reference>
<dbReference type="Proteomes" id="UP001558613">
    <property type="component" value="Unassembled WGS sequence"/>
</dbReference>
<proteinExistence type="predicted"/>
<dbReference type="EMBL" id="JAYMGO010000009">
    <property type="protein sequence ID" value="KAL1267754.1"/>
    <property type="molecule type" value="Genomic_DNA"/>
</dbReference>
<keyword evidence="2" id="KW-1185">Reference proteome</keyword>
<gene>
    <name evidence="1" type="ORF">QQF64_033117</name>
</gene>
<evidence type="ECO:0000313" key="2">
    <source>
        <dbReference type="Proteomes" id="UP001558613"/>
    </source>
</evidence>
<organism evidence="1 2">
    <name type="scientific">Cirrhinus molitorella</name>
    <name type="common">mud carp</name>
    <dbReference type="NCBI Taxonomy" id="172907"/>
    <lineage>
        <taxon>Eukaryota</taxon>
        <taxon>Metazoa</taxon>
        <taxon>Chordata</taxon>
        <taxon>Craniata</taxon>
        <taxon>Vertebrata</taxon>
        <taxon>Euteleostomi</taxon>
        <taxon>Actinopterygii</taxon>
        <taxon>Neopterygii</taxon>
        <taxon>Teleostei</taxon>
        <taxon>Ostariophysi</taxon>
        <taxon>Cypriniformes</taxon>
        <taxon>Cyprinidae</taxon>
        <taxon>Labeoninae</taxon>
        <taxon>Labeonini</taxon>
        <taxon>Cirrhinus</taxon>
    </lineage>
</organism>
<sequence length="93" mass="10201">MRCGELGGAVSRFWRDCSEGQTDSLLQRDMTPNSSAGGVPLHFPSVQSDICKLTTPGRRSSVKLITAVRRALAPTGPLVEWNHKWHKQGLARS</sequence>
<protein>
    <submittedName>
        <fullName evidence="1">Uncharacterized protein</fullName>
    </submittedName>
</protein>
<accession>A0ABR3MSZ4</accession>
<evidence type="ECO:0000313" key="1">
    <source>
        <dbReference type="EMBL" id="KAL1267754.1"/>
    </source>
</evidence>
<comment type="caution">
    <text evidence="1">The sequence shown here is derived from an EMBL/GenBank/DDBJ whole genome shotgun (WGS) entry which is preliminary data.</text>
</comment>
<name>A0ABR3MSZ4_9TELE</name>